<reference evidence="1" key="2">
    <citation type="submission" date="2022-01" db="EMBL/GenBank/DDBJ databases">
        <authorList>
            <person name="Yamashiro T."/>
            <person name="Shiraishi A."/>
            <person name="Satake H."/>
            <person name="Nakayama K."/>
        </authorList>
    </citation>
    <scope>NUCLEOTIDE SEQUENCE</scope>
</reference>
<accession>A0ABQ5C2A9</accession>
<reference evidence="1" key="1">
    <citation type="journal article" date="2022" name="Int. J. Mol. Sci.">
        <title>Draft Genome of Tanacetum Coccineum: Genomic Comparison of Closely Related Tanacetum-Family Plants.</title>
        <authorList>
            <person name="Yamashiro T."/>
            <person name="Shiraishi A."/>
            <person name="Nakayama K."/>
            <person name="Satake H."/>
        </authorList>
    </citation>
    <scope>NUCLEOTIDE SEQUENCE</scope>
</reference>
<gene>
    <name evidence="1" type="ORF">Tco_0891107</name>
</gene>
<dbReference type="EMBL" id="BQNB010013867">
    <property type="protein sequence ID" value="GJT21170.1"/>
    <property type="molecule type" value="Genomic_DNA"/>
</dbReference>
<comment type="caution">
    <text evidence="1">The sequence shown here is derived from an EMBL/GenBank/DDBJ whole genome shotgun (WGS) entry which is preliminary data.</text>
</comment>
<dbReference type="Proteomes" id="UP001151760">
    <property type="component" value="Unassembled WGS sequence"/>
</dbReference>
<evidence type="ECO:0000313" key="1">
    <source>
        <dbReference type="EMBL" id="GJT21170.1"/>
    </source>
</evidence>
<keyword evidence="2" id="KW-1185">Reference proteome</keyword>
<organism evidence="1 2">
    <name type="scientific">Tanacetum coccineum</name>
    <dbReference type="NCBI Taxonomy" id="301880"/>
    <lineage>
        <taxon>Eukaryota</taxon>
        <taxon>Viridiplantae</taxon>
        <taxon>Streptophyta</taxon>
        <taxon>Embryophyta</taxon>
        <taxon>Tracheophyta</taxon>
        <taxon>Spermatophyta</taxon>
        <taxon>Magnoliopsida</taxon>
        <taxon>eudicotyledons</taxon>
        <taxon>Gunneridae</taxon>
        <taxon>Pentapetalae</taxon>
        <taxon>asterids</taxon>
        <taxon>campanulids</taxon>
        <taxon>Asterales</taxon>
        <taxon>Asteraceae</taxon>
        <taxon>Asteroideae</taxon>
        <taxon>Anthemideae</taxon>
        <taxon>Anthemidinae</taxon>
        <taxon>Tanacetum</taxon>
    </lineage>
</organism>
<proteinExistence type="predicted"/>
<evidence type="ECO:0000313" key="2">
    <source>
        <dbReference type="Proteomes" id="UP001151760"/>
    </source>
</evidence>
<protein>
    <submittedName>
        <fullName evidence="1">Uncharacterized protein</fullName>
    </submittedName>
</protein>
<sequence length="156" mass="18045">MARSGMDLKMANLFSPFYNNPYLKDVQAFYAKESPVSPPALITPQTVLTPSLVLPPSLLFDLRYFFVLRELLPSKKQTYLPSLSSTNPFQNQTYDLVSPSFLVYTPTLPQIFEIGKSSIKMHLKHHEKQIEDILNYLEELSFHRIKKIEEGHINDR</sequence>
<name>A0ABQ5C2A9_9ASTR</name>